<comment type="caution">
    <text evidence="6">The sequence shown here is derived from an EMBL/GenBank/DDBJ whole genome shotgun (WGS) entry which is preliminary data.</text>
</comment>
<dbReference type="SUPFAM" id="SSF53335">
    <property type="entry name" value="S-adenosyl-L-methionine-dependent methyltransferases"/>
    <property type="match status" value="1"/>
</dbReference>
<dbReference type="Gene3D" id="3.40.50.150">
    <property type="entry name" value="Vaccinia Virus protein VP39"/>
    <property type="match status" value="1"/>
</dbReference>
<feature type="domain" description="Methyltransferase type 11" evidence="5">
    <location>
        <begin position="46"/>
        <end position="144"/>
    </location>
</feature>
<sequence length="194" mass="22016">MGDLGQFGKPAGAVGKFFGWTMDLYNKAEHVETIKHLNVQPDDQVLEIGYGTGQATNLAAEKIQDGKIFGVDHSSTMFEVASRRNKTWIHQGTVDLRVGDGGKLDFPDEFFDKVYSIHCIYFWDHPESNIKEIYRVLKKKGTAAITIRTGKGEIYQKYTDTRIKKWLENCGFTHVMINRYGKKKHKASVILGVK</sequence>
<proteinExistence type="predicted"/>
<dbReference type="EC" id="2.1.1.-" evidence="6"/>
<accession>A0ABW4KEW0</accession>
<evidence type="ECO:0000256" key="1">
    <source>
        <dbReference type="ARBA" id="ARBA00005189"/>
    </source>
</evidence>
<comment type="pathway">
    <text evidence="1">Lipid metabolism.</text>
</comment>
<dbReference type="EMBL" id="JBHUEO010000013">
    <property type="protein sequence ID" value="MFD1706410.1"/>
    <property type="molecule type" value="Genomic_DNA"/>
</dbReference>
<evidence type="ECO:0000256" key="3">
    <source>
        <dbReference type="ARBA" id="ARBA00022679"/>
    </source>
</evidence>
<evidence type="ECO:0000313" key="7">
    <source>
        <dbReference type="Proteomes" id="UP001597301"/>
    </source>
</evidence>
<dbReference type="Pfam" id="PF08241">
    <property type="entry name" value="Methyltransf_11"/>
    <property type="match status" value="1"/>
</dbReference>
<dbReference type="InterPro" id="IPR013216">
    <property type="entry name" value="Methyltransf_11"/>
</dbReference>
<keyword evidence="2 6" id="KW-0489">Methyltransferase</keyword>
<protein>
    <submittedName>
        <fullName evidence="6">Class I SAM-dependent methyltransferase</fullName>
        <ecNumber evidence="6">2.1.1.-</ecNumber>
    </submittedName>
</protein>
<keyword evidence="7" id="KW-1185">Reference proteome</keyword>
<dbReference type="GO" id="GO:0032259">
    <property type="term" value="P:methylation"/>
    <property type="evidence" value="ECO:0007669"/>
    <property type="project" value="UniProtKB-KW"/>
</dbReference>
<name>A0ABW4KEW0_9BACI</name>
<organism evidence="6 7">
    <name type="scientific">Siminovitchia sediminis</name>
    <dbReference type="NCBI Taxonomy" id="1274353"/>
    <lineage>
        <taxon>Bacteria</taxon>
        <taxon>Bacillati</taxon>
        <taxon>Bacillota</taxon>
        <taxon>Bacilli</taxon>
        <taxon>Bacillales</taxon>
        <taxon>Bacillaceae</taxon>
        <taxon>Siminovitchia</taxon>
    </lineage>
</organism>
<evidence type="ECO:0000256" key="2">
    <source>
        <dbReference type="ARBA" id="ARBA00022603"/>
    </source>
</evidence>
<dbReference type="PANTHER" id="PTHR44307">
    <property type="entry name" value="PHOSPHOETHANOLAMINE METHYLTRANSFERASE"/>
    <property type="match status" value="1"/>
</dbReference>
<dbReference type="InterPro" id="IPR029063">
    <property type="entry name" value="SAM-dependent_MTases_sf"/>
</dbReference>
<evidence type="ECO:0000313" key="6">
    <source>
        <dbReference type="EMBL" id="MFD1706410.1"/>
    </source>
</evidence>
<keyword evidence="3 6" id="KW-0808">Transferase</keyword>
<gene>
    <name evidence="6" type="ORF">ACFSCZ_06530</name>
</gene>
<dbReference type="GO" id="GO:0008168">
    <property type="term" value="F:methyltransferase activity"/>
    <property type="evidence" value="ECO:0007669"/>
    <property type="project" value="UniProtKB-KW"/>
</dbReference>
<dbReference type="Proteomes" id="UP001597301">
    <property type="component" value="Unassembled WGS sequence"/>
</dbReference>
<evidence type="ECO:0000259" key="5">
    <source>
        <dbReference type="Pfam" id="PF08241"/>
    </source>
</evidence>
<dbReference type="CDD" id="cd02440">
    <property type="entry name" value="AdoMet_MTases"/>
    <property type="match status" value="1"/>
</dbReference>
<reference evidence="7" key="1">
    <citation type="journal article" date="2019" name="Int. J. Syst. Evol. Microbiol.">
        <title>The Global Catalogue of Microorganisms (GCM) 10K type strain sequencing project: providing services to taxonomists for standard genome sequencing and annotation.</title>
        <authorList>
            <consortium name="The Broad Institute Genomics Platform"/>
            <consortium name="The Broad Institute Genome Sequencing Center for Infectious Disease"/>
            <person name="Wu L."/>
            <person name="Ma J."/>
        </authorList>
    </citation>
    <scope>NUCLEOTIDE SEQUENCE [LARGE SCALE GENOMIC DNA]</scope>
    <source>
        <strain evidence="7">CGMCC 1.12295</strain>
    </source>
</reference>
<comment type="pathway">
    <text evidence="4">Phospholipid metabolism.</text>
</comment>
<dbReference type="RefSeq" id="WP_380773015.1">
    <property type="nucleotide sequence ID" value="NZ_JBHUEO010000013.1"/>
</dbReference>
<evidence type="ECO:0000256" key="4">
    <source>
        <dbReference type="ARBA" id="ARBA00025707"/>
    </source>
</evidence>
<dbReference type="PANTHER" id="PTHR44307:SF2">
    <property type="entry name" value="PHOSPHOETHANOLAMINE METHYLTRANSFERASE ISOFORM X1"/>
    <property type="match status" value="1"/>
</dbReference>